<evidence type="ECO:0000259" key="4">
    <source>
        <dbReference type="Pfam" id="PF13934"/>
    </source>
</evidence>
<feature type="region of interest" description="Disordered" evidence="3">
    <location>
        <begin position="827"/>
        <end position="981"/>
    </location>
</feature>
<dbReference type="EMBL" id="CAJVPI010000416">
    <property type="protein sequence ID" value="CAG8532209.1"/>
    <property type="molecule type" value="Genomic_DNA"/>
</dbReference>
<name>A0A9N9AGH9_9GLOM</name>
<organism evidence="5 6">
    <name type="scientific">Paraglomus brasilianum</name>
    <dbReference type="NCBI Taxonomy" id="144538"/>
    <lineage>
        <taxon>Eukaryota</taxon>
        <taxon>Fungi</taxon>
        <taxon>Fungi incertae sedis</taxon>
        <taxon>Mucoromycota</taxon>
        <taxon>Glomeromycotina</taxon>
        <taxon>Glomeromycetes</taxon>
        <taxon>Paraglomerales</taxon>
        <taxon>Paraglomeraceae</taxon>
        <taxon>Paraglomus</taxon>
    </lineage>
</organism>
<dbReference type="Pfam" id="PF13934">
    <property type="entry name" value="ELYS"/>
    <property type="match status" value="1"/>
</dbReference>
<feature type="compositionally biased region" description="Polar residues" evidence="3">
    <location>
        <begin position="940"/>
        <end position="950"/>
    </location>
</feature>
<feature type="compositionally biased region" description="Polar residues" evidence="3">
    <location>
        <begin position="913"/>
        <end position="932"/>
    </location>
</feature>
<dbReference type="AlphaFoldDB" id="A0A9N9AGH9"/>
<feature type="compositionally biased region" description="Low complexity" evidence="3">
    <location>
        <begin position="951"/>
        <end position="960"/>
    </location>
</feature>
<evidence type="ECO:0000256" key="1">
    <source>
        <dbReference type="ARBA" id="ARBA00004123"/>
    </source>
</evidence>
<comment type="caution">
    <text evidence="5">The sequence shown here is derived from an EMBL/GenBank/DDBJ whole genome shotgun (WGS) entry which is preliminary data.</text>
</comment>
<sequence>MDLFRAIKNKITGSTREFVRESFTVSTQHMPASKMTVKSMDCGELAKESITEGVFANWAKTSEWSRFIYIYNKRYIEIRDRSTFAIQYIIDIHLYKRNNQRLCEIVAVTDCVLEGPCLLICTTTRDNDYTFLLFDIWGKLVSELNIVFPPELMPLNSMIISQGVHYEQDTKWLREQGHNPADKYYLIVCAAVGGVAVWRLFPSRDAYDEYYPTYTIAENHHSGLKDGSACTAISISIPTTSQERGRTNKDTGAKLIFAGSAQGNVEIFTYKPEGRIDSLRSIATPSAGAPITHLCFTPASIPTTHFFGTLTVGHCGTKISIPHRADVNPDAMDIALTDEGSVAITEEEDSYDVINHDAFEDTKAMPASISDGASKRKLPFVVLYAIGDDNVDTIGNASVGEDGENGEVTALAAGKVGKDRDELVAFAAAIQVEVMQDKRIRNKKKLISGRVQGNDHQLQVRLTDVTNIGAVVLDIDVPSSDSKLFLLTEDRTHYYDRDHEMDLMTINYDTAPRFDEWFEDWAYEPERINDINARRSRMENELMFDKLLQHAVVPVELYPPQTSQDFRALIDSILASQDLGELRRHCLIYYLLKDVEGSGKSQKYAARFLIPPQWLCLMDGYWYLDHHQFEEAIRFLSEPEVMVDYPEKILQTLVNNAGPRIAVLFLNISHEWFDNDDFHTKEMDILCQIDLCDALMFQREKVQPNKEITGDSLFHQLLDFVFSNPRPKLLNQLLDLPYNAAETEYLRSYCKKENRLATKDFLVMFDLHHGNHAAAIRLHEKMVRDMSIQGVPKHLAKRSKVIGEIKNILPPIELKIMEDEEELEIVEREEDRNVEEELQFPTPSSPIETPPQTTPRLPNHSPFSPRSETQKGQKTPCSPSTSMTITRESLRKRVPNKHPYPTSSSKSRHSRSATQTPVNSSHGRRAASSSKIKNAAGTDGENNANTTPNNSIASAKSSSSVDRRVTRSMTKAGYNDFTNTS</sequence>
<keyword evidence="6" id="KW-1185">Reference proteome</keyword>
<feature type="compositionally biased region" description="Polar residues" evidence="3">
    <location>
        <begin position="854"/>
        <end position="887"/>
    </location>
</feature>
<evidence type="ECO:0000256" key="2">
    <source>
        <dbReference type="ARBA" id="ARBA00023242"/>
    </source>
</evidence>
<gene>
    <name evidence="5" type="ORF">PBRASI_LOCUS4168</name>
</gene>
<evidence type="ECO:0000313" key="6">
    <source>
        <dbReference type="Proteomes" id="UP000789739"/>
    </source>
</evidence>
<accession>A0A9N9AGH9</accession>
<keyword evidence="2" id="KW-0539">Nucleus</keyword>
<reference evidence="5" key="1">
    <citation type="submission" date="2021-06" db="EMBL/GenBank/DDBJ databases">
        <authorList>
            <person name="Kallberg Y."/>
            <person name="Tangrot J."/>
            <person name="Rosling A."/>
        </authorList>
    </citation>
    <scope>NUCLEOTIDE SEQUENCE</scope>
    <source>
        <strain evidence="5">BR232B</strain>
    </source>
</reference>
<dbReference type="Proteomes" id="UP000789739">
    <property type="component" value="Unassembled WGS sequence"/>
</dbReference>
<evidence type="ECO:0000313" key="5">
    <source>
        <dbReference type="EMBL" id="CAG8532209.1"/>
    </source>
</evidence>
<dbReference type="OrthoDB" id="20729at2759"/>
<comment type="subcellular location">
    <subcellularLocation>
        <location evidence="1">Nucleus</location>
    </subcellularLocation>
</comment>
<feature type="domain" description="ELYS-like" evidence="4">
    <location>
        <begin position="542"/>
        <end position="752"/>
    </location>
</feature>
<protein>
    <submittedName>
        <fullName evidence="5">7102_t:CDS:1</fullName>
    </submittedName>
</protein>
<proteinExistence type="predicted"/>
<dbReference type="InterPro" id="IPR025151">
    <property type="entry name" value="ELYS_dom"/>
</dbReference>
<evidence type="ECO:0000256" key="3">
    <source>
        <dbReference type="SAM" id="MobiDB-lite"/>
    </source>
</evidence>
<dbReference type="GO" id="GO:0005634">
    <property type="term" value="C:nucleus"/>
    <property type="evidence" value="ECO:0007669"/>
    <property type="project" value="UniProtKB-SubCell"/>
</dbReference>